<feature type="transmembrane region" description="Helical" evidence="1">
    <location>
        <begin position="6"/>
        <end position="29"/>
    </location>
</feature>
<proteinExistence type="predicted"/>
<dbReference type="AlphaFoldDB" id="U5QFT0"/>
<dbReference type="Proteomes" id="UP000017396">
    <property type="component" value="Chromosome"/>
</dbReference>
<organism evidence="2 3">
    <name type="scientific">Gloeobacter kilaueensis (strain ATCC BAA-2537 / CCAP 1431/1 / ULC 316 / JS1)</name>
    <dbReference type="NCBI Taxonomy" id="1183438"/>
    <lineage>
        <taxon>Bacteria</taxon>
        <taxon>Bacillati</taxon>
        <taxon>Cyanobacteriota</taxon>
        <taxon>Cyanophyceae</taxon>
        <taxon>Gloeobacterales</taxon>
        <taxon>Gloeobacteraceae</taxon>
        <taxon>Gloeobacter</taxon>
    </lineage>
</organism>
<keyword evidence="1" id="KW-0472">Membrane</keyword>
<name>U5QFT0_GLOK1</name>
<dbReference type="STRING" id="1183438.GKIL_0217"/>
<dbReference type="EMBL" id="CP003587">
    <property type="protein sequence ID" value="AGY56464.1"/>
    <property type="molecule type" value="Genomic_DNA"/>
</dbReference>
<gene>
    <name evidence="2" type="ORF">GKIL_0217</name>
</gene>
<evidence type="ECO:0000313" key="3">
    <source>
        <dbReference type="Proteomes" id="UP000017396"/>
    </source>
</evidence>
<evidence type="ECO:0000313" key="2">
    <source>
        <dbReference type="EMBL" id="AGY56464.1"/>
    </source>
</evidence>
<protein>
    <submittedName>
        <fullName evidence="2">Uncharacterized protein</fullName>
    </submittedName>
</protein>
<sequence>MNKVSGLIWIIGGAAVAVFLTALLWPSLLESSAWIRPSGRVTLAGWLKDFRTWGLVGVFVGSSLALFWYLMGEFVWKIVTGGIVALWYILALLALAAGIVPAVFLLPAAQNQWGAYGLYFLNFLLVYYAPTLFGPPATLACIPPGWQLMRK</sequence>
<keyword evidence="3" id="KW-1185">Reference proteome</keyword>
<dbReference type="KEGG" id="glj:GKIL_0217"/>
<feature type="transmembrane region" description="Helical" evidence="1">
    <location>
        <begin position="83"/>
        <end position="106"/>
    </location>
</feature>
<evidence type="ECO:0000256" key="1">
    <source>
        <dbReference type="SAM" id="Phobius"/>
    </source>
</evidence>
<dbReference type="RefSeq" id="WP_023171470.1">
    <property type="nucleotide sequence ID" value="NC_022600.1"/>
</dbReference>
<keyword evidence="1" id="KW-1133">Transmembrane helix</keyword>
<feature type="transmembrane region" description="Helical" evidence="1">
    <location>
        <begin position="50"/>
        <end position="71"/>
    </location>
</feature>
<reference evidence="2 3" key="1">
    <citation type="journal article" date="2013" name="PLoS ONE">
        <title>Cultivation and Complete Genome Sequencing of Gloeobacter kilaueensis sp. nov., from a Lava Cave in Kilauea Caldera, Hawai'i.</title>
        <authorList>
            <person name="Saw J.H."/>
            <person name="Schatz M."/>
            <person name="Brown M.V."/>
            <person name="Kunkel D.D."/>
            <person name="Foster J.S."/>
            <person name="Shick H."/>
            <person name="Christensen S."/>
            <person name="Hou S."/>
            <person name="Wan X."/>
            <person name="Donachie S.P."/>
        </authorList>
    </citation>
    <scope>NUCLEOTIDE SEQUENCE [LARGE SCALE GENOMIC DNA]</scope>
    <source>
        <strain evidence="3">JS</strain>
    </source>
</reference>
<accession>U5QFT0</accession>
<dbReference type="HOGENOM" id="CLU_1728783_0_0_3"/>
<dbReference type="OrthoDB" id="9837690at2"/>
<keyword evidence="1" id="KW-0812">Transmembrane</keyword>